<dbReference type="PANTHER" id="PTHR35789:SF1">
    <property type="entry name" value="SPORE GERMINATION PROTEIN B3"/>
    <property type="match status" value="1"/>
</dbReference>
<dbReference type="Pfam" id="PF05504">
    <property type="entry name" value="Spore_GerAC"/>
    <property type="match status" value="1"/>
</dbReference>
<evidence type="ECO:0000256" key="1">
    <source>
        <dbReference type="ARBA" id="ARBA00004635"/>
    </source>
</evidence>
<feature type="domain" description="Spore germination GerAC-like C-terminal" evidence="8">
    <location>
        <begin position="225"/>
        <end position="387"/>
    </location>
</feature>
<proteinExistence type="inferred from homology"/>
<dbReference type="InterPro" id="IPR008844">
    <property type="entry name" value="Spore_GerAC-like"/>
</dbReference>
<evidence type="ECO:0000313" key="10">
    <source>
        <dbReference type="EMBL" id="MFC0559730.1"/>
    </source>
</evidence>
<protein>
    <submittedName>
        <fullName evidence="10">Ger(X)C family spore germination protein</fullName>
    </submittedName>
</protein>
<evidence type="ECO:0000256" key="5">
    <source>
        <dbReference type="ARBA" id="ARBA00023136"/>
    </source>
</evidence>
<sequence>MKNRCIALFFLLLLLLSLAGCWDRRELNNITIVSGMAIEQGKDETFTLTVEAINASELNPALSEGLTPTITFTLNGVTMGELLNKMNVGGTRELNFSHARTLVIDEKLAREEGVSRFLQFLEKSGQFRNDFQIVIAKDVSAKDLITTTYPIQKVPSMKMFQQFETLREQWGGVPESTLTEFVLSLTSPGKHPIVAAATIEGDPQEGKDVNDNTQLELPAIISYGGLALFKKDRLIGYLSVEEARNVMWIRDLNQTTVAAPCGKEGYFALRVFNSHTTIDTKYEGETPKVEIKLVVEGDVFDNQCARPLDSTDTYISYEEAMEDHLESKLTKTIKTVKENYGIDIFGFGEKMSKQHYKNFKEHKENWDEQFMKADITVEASVYIRRDGMRTKSFIEQLDD</sequence>
<dbReference type="RefSeq" id="WP_273845623.1">
    <property type="nucleotide sequence ID" value="NZ_JAQQWT010000014.1"/>
</dbReference>
<dbReference type="EMBL" id="JBHLTR010000016">
    <property type="protein sequence ID" value="MFC0559730.1"/>
    <property type="molecule type" value="Genomic_DNA"/>
</dbReference>
<comment type="similarity">
    <text evidence="2">Belongs to the GerABKC lipoprotein family.</text>
</comment>
<comment type="caution">
    <text evidence="10">The sequence shown here is derived from an EMBL/GenBank/DDBJ whole genome shotgun (WGS) entry which is preliminary data.</text>
</comment>
<evidence type="ECO:0000256" key="6">
    <source>
        <dbReference type="ARBA" id="ARBA00023139"/>
    </source>
</evidence>
<comment type="subcellular location">
    <subcellularLocation>
        <location evidence="1">Membrane</location>
        <topology evidence="1">Lipid-anchor</topology>
    </subcellularLocation>
</comment>
<evidence type="ECO:0000313" key="11">
    <source>
        <dbReference type="Proteomes" id="UP001589833"/>
    </source>
</evidence>
<dbReference type="Proteomes" id="UP001589833">
    <property type="component" value="Unassembled WGS sequence"/>
</dbReference>
<feature type="domain" description="Spore germination protein N-terminal" evidence="9">
    <location>
        <begin position="23"/>
        <end position="196"/>
    </location>
</feature>
<keyword evidence="5" id="KW-0472">Membrane</keyword>
<reference evidence="10 11" key="1">
    <citation type="submission" date="2024-09" db="EMBL/GenBank/DDBJ databases">
        <authorList>
            <person name="Sun Q."/>
            <person name="Mori K."/>
        </authorList>
    </citation>
    <scope>NUCLEOTIDE SEQUENCE [LARGE SCALE GENOMIC DNA]</scope>
    <source>
        <strain evidence="10 11">NCAIM B.02301</strain>
    </source>
</reference>
<dbReference type="Pfam" id="PF25198">
    <property type="entry name" value="Spore_GerAC_N"/>
    <property type="match status" value="1"/>
</dbReference>
<evidence type="ECO:0000259" key="8">
    <source>
        <dbReference type="Pfam" id="PF05504"/>
    </source>
</evidence>
<dbReference type="PROSITE" id="PS51257">
    <property type="entry name" value="PROKAR_LIPOPROTEIN"/>
    <property type="match status" value="1"/>
</dbReference>
<keyword evidence="4" id="KW-0732">Signal</keyword>
<organism evidence="10 11">
    <name type="scientific">Halalkalibacter alkalisediminis</name>
    <dbReference type="NCBI Taxonomy" id="935616"/>
    <lineage>
        <taxon>Bacteria</taxon>
        <taxon>Bacillati</taxon>
        <taxon>Bacillota</taxon>
        <taxon>Bacilli</taxon>
        <taxon>Bacillales</taxon>
        <taxon>Bacillaceae</taxon>
        <taxon>Halalkalibacter</taxon>
    </lineage>
</organism>
<dbReference type="NCBIfam" id="TIGR02887">
    <property type="entry name" value="spore_ger_x_C"/>
    <property type="match status" value="1"/>
</dbReference>
<keyword evidence="3" id="KW-0309">Germination</keyword>
<dbReference type="InterPro" id="IPR057336">
    <property type="entry name" value="GerAC_N"/>
</dbReference>
<name>A0ABV6NG30_9BACI</name>
<keyword evidence="6" id="KW-0564">Palmitate</keyword>
<evidence type="ECO:0000256" key="4">
    <source>
        <dbReference type="ARBA" id="ARBA00022729"/>
    </source>
</evidence>
<gene>
    <name evidence="10" type="ORF">ACFFH4_11795</name>
</gene>
<keyword evidence="7" id="KW-0449">Lipoprotein</keyword>
<accession>A0ABV6NG30</accession>
<dbReference type="InterPro" id="IPR038501">
    <property type="entry name" value="Spore_GerAC_C_sf"/>
</dbReference>
<dbReference type="PANTHER" id="PTHR35789">
    <property type="entry name" value="SPORE GERMINATION PROTEIN B3"/>
    <property type="match status" value="1"/>
</dbReference>
<evidence type="ECO:0000256" key="2">
    <source>
        <dbReference type="ARBA" id="ARBA00007886"/>
    </source>
</evidence>
<evidence type="ECO:0000256" key="3">
    <source>
        <dbReference type="ARBA" id="ARBA00022544"/>
    </source>
</evidence>
<dbReference type="Gene3D" id="3.30.300.210">
    <property type="entry name" value="Nutrient germinant receptor protein C, domain 3"/>
    <property type="match status" value="1"/>
</dbReference>
<keyword evidence="11" id="KW-1185">Reference proteome</keyword>
<dbReference type="InterPro" id="IPR046953">
    <property type="entry name" value="Spore_GerAC-like_C"/>
</dbReference>
<evidence type="ECO:0000259" key="9">
    <source>
        <dbReference type="Pfam" id="PF25198"/>
    </source>
</evidence>
<evidence type="ECO:0000256" key="7">
    <source>
        <dbReference type="ARBA" id="ARBA00023288"/>
    </source>
</evidence>